<dbReference type="Proteomes" id="UP000199608">
    <property type="component" value="Unassembled WGS sequence"/>
</dbReference>
<keyword evidence="3" id="KW-1185">Reference proteome</keyword>
<dbReference type="PANTHER" id="PTHR34614:SF2">
    <property type="entry name" value="TRANSPOSASE IS4-LIKE DOMAIN-CONTAINING PROTEIN"/>
    <property type="match status" value="1"/>
</dbReference>
<dbReference type="InterPro" id="IPR002559">
    <property type="entry name" value="Transposase_11"/>
</dbReference>
<dbReference type="GO" id="GO:0006313">
    <property type="term" value="P:DNA transposition"/>
    <property type="evidence" value="ECO:0007669"/>
    <property type="project" value="InterPro"/>
</dbReference>
<name>A0A1H2K5H9_9BACT</name>
<dbReference type="AlphaFoldDB" id="A0A1H2K5H9"/>
<dbReference type="Pfam" id="PF01609">
    <property type="entry name" value="DDE_Tnp_1"/>
    <property type="match status" value="1"/>
</dbReference>
<dbReference type="EMBL" id="FNLL01000021">
    <property type="protein sequence ID" value="SDU63842.1"/>
    <property type="molecule type" value="Genomic_DNA"/>
</dbReference>
<gene>
    <name evidence="2" type="ORF">SAMN04487931_12110</name>
</gene>
<protein>
    <submittedName>
        <fullName evidence="2">Transposase DDE domain-containing protein</fullName>
    </submittedName>
</protein>
<proteinExistence type="predicted"/>
<evidence type="ECO:0000259" key="1">
    <source>
        <dbReference type="Pfam" id="PF01609"/>
    </source>
</evidence>
<dbReference type="GO" id="GO:0003677">
    <property type="term" value="F:DNA binding"/>
    <property type="evidence" value="ECO:0007669"/>
    <property type="project" value="InterPro"/>
</dbReference>
<organism evidence="2 3">
    <name type="scientific">Desulfobacula phenolica</name>
    <dbReference type="NCBI Taxonomy" id="90732"/>
    <lineage>
        <taxon>Bacteria</taxon>
        <taxon>Pseudomonadati</taxon>
        <taxon>Thermodesulfobacteriota</taxon>
        <taxon>Desulfobacteria</taxon>
        <taxon>Desulfobacterales</taxon>
        <taxon>Desulfobacteraceae</taxon>
        <taxon>Desulfobacula</taxon>
    </lineage>
</organism>
<accession>A0A1H2K5H9</accession>
<evidence type="ECO:0000313" key="2">
    <source>
        <dbReference type="EMBL" id="SDU63842.1"/>
    </source>
</evidence>
<sequence>MASHTESEIACRGKNKEGRHHLRQIGLGLLVAKGTKLPLYYSVCPGNIHDSRHFETIMDEMFGVVCGLNKTKERLTVVIDKGMNSEGNYTWIDEHSRVHFITTYSTYFAQDLAVIPLDRFEVADTTGNKQLIEKDCYDECQLAYRSKGEYWGKERTVIVTYSPKTARKKSYTFDSKLETIRQELLKMRTKVKEEAPHWKNSDDIMNRYLRLCQRLHISSNLFSLNFKQSEKGLSMSFRKNPYQVKQKKLMFGKNILRHQVRPRPKSYRLLAAGLMRVGSYRSWINKAPLIKTMGVIRRLIHETPVKHVIMDLAKSPFFTCF</sequence>
<dbReference type="GO" id="GO:0004803">
    <property type="term" value="F:transposase activity"/>
    <property type="evidence" value="ECO:0007669"/>
    <property type="project" value="InterPro"/>
</dbReference>
<evidence type="ECO:0000313" key="3">
    <source>
        <dbReference type="Proteomes" id="UP000199608"/>
    </source>
</evidence>
<feature type="domain" description="Transposase IS4-like" evidence="1">
    <location>
        <begin position="18"/>
        <end position="104"/>
    </location>
</feature>
<reference evidence="3" key="1">
    <citation type="submission" date="2016-10" db="EMBL/GenBank/DDBJ databases">
        <authorList>
            <person name="Varghese N."/>
            <person name="Submissions S."/>
        </authorList>
    </citation>
    <scope>NUCLEOTIDE SEQUENCE [LARGE SCALE GENOMIC DNA]</scope>
    <source>
        <strain evidence="3">DSM 3384</strain>
    </source>
</reference>
<dbReference type="PANTHER" id="PTHR34614">
    <property type="match status" value="1"/>
</dbReference>